<comment type="subcellular location">
    <subcellularLocation>
        <location evidence="7">Secreted</location>
    </subcellularLocation>
</comment>
<dbReference type="GO" id="GO:0030248">
    <property type="term" value="F:cellulose binding"/>
    <property type="evidence" value="ECO:0007669"/>
    <property type="project" value="UniProtKB-UniRule"/>
</dbReference>
<evidence type="ECO:0000256" key="9">
    <source>
        <dbReference type="SAM" id="SignalP"/>
    </source>
</evidence>
<keyword evidence="12" id="KW-1185">Reference proteome</keyword>
<dbReference type="Gene3D" id="2.70.50.70">
    <property type="match status" value="1"/>
</dbReference>
<evidence type="ECO:0000313" key="11">
    <source>
        <dbReference type="EMBL" id="TFK27937.1"/>
    </source>
</evidence>
<dbReference type="Proteomes" id="UP000307440">
    <property type="component" value="Unassembled WGS sequence"/>
</dbReference>
<keyword evidence="2 9" id="KW-0732">Signal</keyword>
<reference evidence="11 12" key="1">
    <citation type="journal article" date="2019" name="Nat. Ecol. Evol.">
        <title>Megaphylogeny resolves global patterns of mushroom evolution.</title>
        <authorList>
            <person name="Varga T."/>
            <person name="Krizsan K."/>
            <person name="Foldi C."/>
            <person name="Dima B."/>
            <person name="Sanchez-Garcia M."/>
            <person name="Sanchez-Ramirez S."/>
            <person name="Szollosi G.J."/>
            <person name="Szarkandi J.G."/>
            <person name="Papp V."/>
            <person name="Albert L."/>
            <person name="Andreopoulos W."/>
            <person name="Angelini C."/>
            <person name="Antonin V."/>
            <person name="Barry K.W."/>
            <person name="Bougher N.L."/>
            <person name="Buchanan P."/>
            <person name="Buyck B."/>
            <person name="Bense V."/>
            <person name="Catcheside P."/>
            <person name="Chovatia M."/>
            <person name="Cooper J."/>
            <person name="Damon W."/>
            <person name="Desjardin D."/>
            <person name="Finy P."/>
            <person name="Geml J."/>
            <person name="Haridas S."/>
            <person name="Hughes K."/>
            <person name="Justo A."/>
            <person name="Karasinski D."/>
            <person name="Kautmanova I."/>
            <person name="Kiss B."/>
            <person name="Kocsube S."/>
            <person name="Kotiranta H."/>
            <person name="LaButti K.M."/>
            <person name="Lechner B.E."/>
            <person name="Liimatainen K."/>
            <person name="Lipzen A."/>
            <person name="Lukacs Z."/>
            <person name="Mihaltcheva S."/>
            <person name="Morgado L.N."/>
            <person name="Niskanen T."/>
            <person name="Noordeloos M.E."/>
            <person name="Ohm R.A."/>
            <person name="Ortiz-Santana B."/>
            <person name="Ovrebo C."/>
            <person name="Racz N."/>
            <person name="Riley R."/>
            <person name="Savchenko A."/>
            <person name="Shiryaev A."/>
            <person name="Soop K."/>
            <person name="Spirin V."/>
            <person name="Szebenyi C."/>
            <person name="Tomsovsky M."/>
            <person name="Tulloss R.E."/>
            <person name="Uehling J."/>
            <person name="Grigoriev I.V."/>
            <person name="Vagvolgyi C."/>
            <person name="Papp T."/>
            <person name="Martin F.M."/>
            <person name="Miettinen O."/>
            <person name="Hibbett D.S."/>
            <person name="Nagy L.G."/>
        </authorList>
    </citation>
    <scope>NUCLEOTIDE SEQUENCE [LARGE SCALE GENOMIC DNA]</scope>
    <source>
        <strain evidence="11 12">CBS 121175</strain>
    </source>
</reference>
<dbReference type="SUPFAM" id="SSF57180">
    <property type="entry name" value="Cellulose-binding domain"/>
    <property type="match status" value="1"/>
</dbReference>
<dbReference type="InterPro" id="IPR035971">
    <property type="entry name" value="CBD_sf"/>
</dbReference>
<keyword evidence="7" id="KW-0964">Secreted</keyword>
<dbReference type="GO" id="GO:0046872">
    <property type="term" value="F:metal ion binding"/>
    <property type="evidence" value="ECO:0007669"/>
    <property type="project" value="UniProtKB-KW"/>
</dbReference>
<feature type="chain" id="PRO_5022856786" description="AA9 family lytic polysaccharide monooxygenase" evidence="9">
    <location>
        <begin position="20"/>
        <end position="315"/>
    </location>
</feature>
<dbReference type="EMBL" id="ML210160">
    <property type="protein sequence ID" value="TFK27937.1"/>
    <property type="molecule type" value="Genomic_DNA"/>
</dbReference>
<accession>A0A5C3L570</accession>
<evidence type="ECO:0000256" key="2">
    <source>
        <dbReference type="ARBA" id="ARBA00022729"/>
    </source>
</evidence>
<dbReference type="PANTHER" id="PTHR33353:SF19">
    <property type="entry name" value="GLYCOSYLHYDROLASE FAMILY 61-8 PROTEIN"/>
    <property type="match status" value="1"/>
</dbReference>
<evidence type="ECO:0000256" key="7">
    <source>
        <dbReference type="RuleBase" id="RU368122"/>
    </source>
</evidence>
<evidence type="ECO:0000313" key="12">
    <source>
        <dbReference type="Proteomes" id="UP000307440"/>
    </source>
</evidence>
<feature type="signal peptide" evidence="9">
    <location>
        <begin position="1"/>
        <end position="19"/>
    </location>
</feature>
<protein>
    <recommendedName>
        <fullName evidence="7">AA9 family lytic polysaccharide monooxygenase</fullName>
        <ecNumber evidence="7">1.14.99.56</ecNumber>
    </recommendedName>
    <alternativeName>
        <fullName evidence="7">Endo-beta-1,4-glucanase</fullName>
    </alternativeName>
    <alternativeName>
        <fullName evidence="7">Glycosyl hydrolase 61 family protein</fullName>
    </alternativeName>
</protein>
<comment type="domain">
    <text evidence="7">Has a modular structure: an endo-beta-1,4-glucanase catalytic module at the N-terminus, a linker rich in serines and threonines, and a C-terminal carbohydrate-binding module (CBM).</text>
</comment>
<dbReference type="Pfam" id="PF03443">
    <property type="entry name" value="AA9"/>
    <property type="match status" value="1"/>
</dbReference>
<dbReference type="GO" id="GO:0008810">
    <property type="term" value="F:cellulase activity"/>
    <property type="evidence" value="ECO:0007669"/>
    <property type="project" value="UniProtKB-UniRule"/>
</dbReference>
<dbReference type="GO" id="GO:0005576">
    <property type="term" value="C:extracellular region"/>
    <property type="evidence" value="ECO:0007669"/>
    <property type="project" value="UniProtKB-SubCell"/>
</dbReference>
<dbReference type="AlphaFoldDB" id="A0A5C3L570"/>
<dbReference type="EC" id="1.14.99.56" evidence="7"/>
<evidence type="ECO:0000256" key="3">
    <source>
        <dbReference type="ARBA" id="ARBA00023002"/>
    </source>
</evidence>
<dbReference type="CDD" id="cd21175">
    <property type="entry name" value="LPMO_AA9"/>
    <property type="match status" value="1"/>
</dbReference>
<feature type="region of interest" description="Disordered" evidence="8">
    <location>
        <begin position="245"/>
        <end position="275"/>
    </location>
</feature>
<name>A0A5C3L570_COPMA</name>
<comment type="catalytic activity">
    <reaction evidence="7">
        <text>[(1-&gt;4)-beta-D-glucosyl]n+m + reduced acceptor + O2 = 4-dehydro-beta-D-glucosyl-[(1-&gt;4)-beta-D-glucosyl]n-1 + [(1-&gt;4)-beta-D-glucosyl]m + acceptor + H2O.</text>
        <dbReference type="EC" id="1.14.99.56"/>
    </reaction>
</comment>
<dbReference type="InterPro" id="IPR005103">
    <property type="entry name" value="AA9_LPMO"/>
</dbReference>
<evidence type="ECO:0000256" key="4">
    <source>
        <dbReference type="ARBA" id="ARBA00023008"/>
    </source>
</evidence>
<dbReference type="STRING" id="230819.A0A5C3L570"/>
<keyword evidence="3" id="KW-0560">Oxidoreductase</keyword>
<dbReference type="GO" id="GO:0004497">
    <property type="term" value="F:monooxygenase activity"/>
    <property type="evidence" value="ECO:0007669"/>
    <property type="project" value="UniProtKB-KW"/>
</dbReference>
<dbReference type="Pfam" id="PF00734">
    <property type="entry name" value="CBM_1"/>
    <property type="match status" value="1"/>
</dbReference>
<gene>
    <name evidence="11" type="ORF">FA15DRAFT_701531</name>
</gene>
<evidence type="ECO:0000259" key="10">
    <source>
        <dbReference type="PROSITE" id="PS51164"/>
    </source>
</evidence>
<keyword evidence="7" id="KW-0136">Cellulose degradation</keyword>
<comment type="function">
    <text evidence="7">Lytic polysaccharide monooxygenase (LMPO) that depolymerizes crystalline and amorphous polysaccharides via the oxidation of scissile alpha- or beta-(1-4)-glycosidic bonds, yielding C1 and/or C4 oxidation products. Catalysis by LPMOs requires the reduction of the active-site copper from Cu(II) to Cu(I) by a reducing agent and H(2)O(2) or O(2) as a cosubstrate.</text>
</comment>
<keyword evidence="6 7" id="KW-1015">Disulfide bond</keyword>
<evidence type="ECO:0000256" key="6">
    <source>
        <dbReference type="ARBA" id="ARBA00023157"/>
    </source>
</evidence>
<dbReference type="PANTHER" id="PTHR33353">
    <property type="entry name" value="PUTATIVE (AFU_ORTHOLOGUE AFUA_1G12560)-RELATED"/>
    <property type="match status" value="1"/>
</dbReference>
<dbReference type="SMART" id="SM00236">
    <property type="entry name" value="fCBD"/>
    <property type="match status" value="1"/>
</dbReference>
<dbReference type="PROSITE" id="PS51164">
    <property type="entry name" value="CBM1_2"/>
    <property type="match status" value="1"/>
</dbReference>
<sequence length="315" mass="33099">MIIASLVTLASFLVGQVAAHGGVVSYQINGQTYPGWQAFNSPSGQRSIGRPYSSYNPILNAMDGTMSCNNNGQPSGGQLSATVKAGDKITARWGQWTHVEGPVMVYMARCPGSCSSANSNSLSWFKIDEAGLISGTLAKGHWGNSVIIKDLVWTSTIPAALADGEYLIRHELLALHQANTPQFYPECAQLIVTGGGGQTPSSEYLAKFPGAYSMSDPGVRVDIYSQNAPNIVTYQVPGPKVWKGNAAAPPPPPPVIVTPPPAAPTPTAAPPPLTTAPGPLQTQFGQCGGQGYSGPTQCVSPYTCKSTNQWYSQCV</sequence>
<feature type="compositionally biased region" description="Pro residues" evidence="8">
    <location>
        <begin position="248"/>
        <end position="274"/>
    </location>
</feature>
<keyword evidence="7" id="KW-0119">Carbohydrate metabolism</keyword>
<evidence type="ECO:0000256" key="1">
    <source>
        <dbReference type="ARBA" id="ARBA00022723"/>
    </source>
</evidence>
<organism evidence="11 12">
    <name type="scientific">Coprinopsis marcescibilis</name>
    <name type="common">Agaric fungus</name>
    <name type="synonym">Psathyrella marcescibilis</name>
    <dbReference type="NCBI Taxonomy" id="230819"/>
    <lineage>
        <taxon>Eukaryota</taxon>
        <taxon>Fungi</taxon>
        <taxon>Dikarya</taxon>
        <taxon>Basidiomycota</taxon>
        <taxon>Agaricomycotina</taxon>
        <taxon>Agaricomycetes</taxon>
        <taxon>Agaricomycetidae</taxon>
        <taxon>Agaricales</taxon>
        <taxon>Agaricineae</taxon>
        <taxon>Psathyrellaceae</taxon>
        <taxon>Coprinopsis</taxon>
    </lineage>
</organism>
<keyword evidence="5" id="KW-0503">Monooxygenase</keyword>
<dbReference type="PROSITE" id="PS00562">
    <property type="entry name" value="CBM1_1"/>
    <property type="match status" value="1"/>
</dbReference>
<keyword evidence="4" id="KW-0186">Copper</keyword>
<keyword evidence="7" id="KW-0624">Polysaccharide degradation</keyword>
<dbReference type="InterPro" id="IPR049892">
    <property type="entry name" value="AA9"/>
</dbReference>
<evidence type="ECO:0000256" key="8">
    <source>
        <dbReference type="SAM" id="MobiDB-lite"/>
    </source>
</evidence>
<evidence type="ECO:0000256" key="5">
    <source>
        <dbReference type="ARBA" id="ARBA00023033"/>
    </source>
</evidence>
<proteinExistence type="predicted"/>
<dbReference type="GO" id="GO:0030245">
    <property type="term" value="P:cellulose catabolic process"/>
    <property type="evidence" value="ECO:0007669"/>
    <property type="project" value="UniProtKB-UniRule"/>
</dbReference>
<dbReference type="InterPro" id="IPR000254">
    <property type="entry name" value="CBD"/>
</dbReference>
<keyword evidence="1" id="KW-0479">Metal-binding</keyword>
<feature type="domain" description="CBM1" evidence="10">
    <location>
        <begin position="279"/>
        <end position="315"/>
    </location>
</feature>
<dbReference type="OrthoDB" id="4849160at2759"/>